<dbReference type="AlphaFoldDB" id="A0A646HNL1"/>
<organism evidence="2 3">
    <name type="scientific">Segatella copri</name>
    <dbReference type="NCBI Taxonomy" id="165179"/>
    <lineage>
        <taxon>Bacteria</taxon>
        <taxon>Pseudomonadati</taxon>
        <taxon>Bacteroidota</taxon>
        <taxon>Bacteroidia</taxon>
        <taxon>Bacteroidales</taxon>
        <taxon>Prevotellaceae</taxon>
        <taxon>Segatella</taxon>
    </lineage>
</organism>
<name>A0A646HNL1_9BACT</name>
<proteinExistence type="predicted"/>
<feature type="compositionally biased region" description="Acidic residues" evidence="1">
    <location>
        <begin position="81"/>
        <end position="96"/>
    </location>
</feature>
<dbReference type="RefSeq" id="WP_153114007.1">
    <property type="nucleotide sequence ID" value="NZ_VZAS01000179.1"/>
</dbReference>
<evidence type="ECO:0000313" key="3">
    <source>
        <dbReference type="Proteomes" id="UP000420635"/>
    </source>
</evidence>
<gene>
    <name evidence="2" type="ORF">F7D59_02860</name>
</gene>
<accession>A0A646HNL1</accession>
<feature type="region of interest" description="Disordered" evidence="1">
    <location>
        <begin position="76"/>
        <end position="104"/>
    </location>
</feature>
<protein>
    <submittedName>
        <fullName evidence="2">Uncharacterized protein</fullName>
    </submittedName>
</protein>
<reference evidence="3" key="1">
    <citation type="submission" date="2019-09" db="EMBL/GenBank/DDBJ databases">
        <title>Distinct polysaccharide growth profiles of human intestinal Prevotella copri isolates.</title>
        <authorList>
            <person name="Fehlner-Peach H."/>
            <person name="Magnabosco C."/>
            <person name="Raghavan V."/>
            <person name="Scher J.U."/>
            <person name="Tett A."/>
            <person name="Cox L.M."/>
            <person name="Gottsegen C."/>
            <person name="Watters A."/>
            <person name="Wiltshire- Gordon J.D."/>
            <person name="Segata N."/>
            <person name="Bonneau R."/>
            <person name="Littman D.R."/>
        </authorList>
    </citation>
    <scope>NUCLEOTIDE SEQUENCE [LARGE SCALE GENOMIC DNA]</scope>
    <source>
        <strain evidence="3">iP54</strain>
    </source>
</reference>
<sequence>MNFKAKLNKVLEKLGFTKKFENKSLTADEYKALCEAYQKEYQSTLMDDLAAENSAAEQAEHQKQINELYAIVSKANKSKDDDPDGDGGGEGDDDDDAGKKNENSQNVSFEKLYVAVNTLTENMKKMANSTADDKPAAHVTAPSIPINGFETNANYLFGIEHSMFDMKKRWNRIVANPEIALASTPNEETDGKAFRSEAMAFARSLQERYKYHQVRNELGNVKALASGQFATNYSGVDNAGLGDQFVILRQDALIARILELRNLTEFFPVRYGVQDRDILFNAFFDEVSQGYQEGEIYKGGMQLENEMGYVDDAMIKVKFGPMKELERKYIAYLNKEGSDPIKWSMVEFCLLNLLKKAQDEQNQRRMRGIYVKPEAGQASSYLNAGTGIWYTLLRYIHDYSIKPFANKSYNTYTSANMLDAVKEFITDVKTHLSEGMTIDNHVLYLNENHIDWWLANCRETYGKDQDFTGPNGYKNRVPDSTIQIKWLPYEGKSCWMFMDVPGNIQFVENLPGEMFAVKMEEQMEMVRAWSTWKEGCGAAFTGRKFDNKAAMDANDYEFQQIFINLPATVIGAEINGANGFWQITDSATTATTIEDITNAKAGVAYCIEIGEDDTKHQLTIAKSDKFANITAEWTPSQAGDYIMVILGKDEKFRELERRVGGKRTINKAVQPNVPGGR</sequence>
<dbReference type="Proteomes" id="UP000420635">
    <property type="component" value="Unassembled WGS sequence"/>
</dbReference>
<evidence type="ECO:0000256" key="1">
    <source>
        <dbReference type="SAM" id="MobiDB-lite"/>
    </source>
</evidence>
<dbReference type="EMBL" id="VZBQ01000029">
    <property type="protein sequence ID" value="MQN88826.1"/>
    <property type="molecule type" value="Genomic_DNA"/>
</dbReference>
<comment type="caution">
    <text evidence="2">The sequence shown here is derived from an EMBL/GenBank/DDBJ whole genome shotgun (WGS) entry which is preliminary data.</text>
</comment>
<evidence type="ECO:0000313" key="2">
    <source>
        <dbReference type="EMBL" id="MQN88826.1"/>
    </source>
</evidence>